<dbReference type="Proteomes" id="UP001336250">
    <property type="component" value="Unassembled WGS sequence"/>
</dbReference>
<comment type="caution">
    <text evidence="2">The sequence shown here is derived from an EMBL/GenBank/DDBJ whole genome shotgun (WGS) entry which is preliminary data.</text>
</comment>
<feature type="signal peptide" evidence="1">
    <location>
        <begin position="1"/>
        <end position="21"/>
    </location>
</feature>
<keyword evidence="1" id="KW-0732">Signal</keyword>
<evidence type="ECO:0000256" key="1">
    <source>
        <dbReference type="SAM" id="SignalP"/>
    </source>
</evidence>
<dbReference type="EMBL" id="JAZIBG010000017">
    <property type="protein sequence ID" value="MEF7613243.1"/>
    <property type="molecule type" value="Genomic_DNA"/>
</dbReference>
<organism evidence="2 3">
    <name type="scientific">Aquincola agrisoli</name>
    <dbReference type="NCBI Taxonomy" id="3119538"/>
    <lineage>
        <taxon>Bacteria</taxon>
        <taxon>Pseudomonadati</taxon>
        <taxon>Pseudomonadota</taxon>
        <taxon>Betaproteobacteria</taxon>
        <taxon>Burkholderiales</taxon>
        <taxon>Sphaerotilaceae</taxon>
        <taxon>Aquincola</taxon>
    </lineage>
</organism>
<evidence type="ECO:0000313" key="3">
    <source>
        <dbReference type="Proteomes" id="UP001336250"/>
    </source>
</evidence>
<dbReference type="RefSeq" id="WP_332288188.1">
    <property type="nucleotide sequence ID" value="NZ_JAZIBG010000017.1"/>
</dbReference>
<gene>
    <name evidence="2" type="ORF">V4F39_04905</name>
</gene>
<reference evidence="2 3" key="1">
    <citation type="submission" date="2024-02" db="EMBL/GenBank/DDBJ databases">
        <title>Genome sequence of Aquincola sp. MAHUQ-54.</title>
        <authorList>
            <person name="Huq M.A."/>
        </authorList>
    </citation>
    <scope>NUCLEOTIDE SEQUENCE [LARGE SCALE GENOMIC DNA]</scope>
    <source>
        <strain evidence="2 3">MAHUQ-54</strain>
    </source>
</reference>
<proteinExistence type="predicted"/>
<feature type="chain" id="PRO_5043914427" description="DUF2946 domain-containing protein" evidence="1">
    <location>
        <begin position="22"/>
        <end position="118"/>
    </location>
</feature>
<dbReference type="AlphaFoldDB" id="A0AAW9PZK2"/>
<name>A0AAW9PZK2_9BURK</name>
<protein>
    <recommendedName>
        <fullName evidence="4">DUF2946 domain-containing protein</fullName>
    </recommendedName>
</protein>
<evidence type="ECO:0008006" key="4">
    <source>
        <dbReference type="Google" id="ProtNLM"/>
    </source>
</evidence>
<keyword evidence="3" id="KW-1185">Reference proteome</keyword>
<sequence>MTTRRAFVSMLLLAALFNAMLALLAHEALHVRQAVDAAADVAAGDEEGHGPRAPGGHVDAACLWCAGLGHAAVAPQHAGPALPSACHLGVACSLQTTDSARPPLHWPFSSRDPPAGTV</sequence>
<accession>A0AAW9PZK2</accession>
<evidence type="ECO:0000313" key="2">
    <source>
        <dbReference type="EMBL" id="MEF7613243.1"/>
    </source>
</evidence>